<dbReference type="GO" id="GO:0003254">
    <property type="term" value="P:regulation of membrane depolarization"/>
    <property type="evidence" value="ECO:0007669"/>
    <property type="project" value="TreeGrafter"/>
</dbReference>
<dbReference type="PROSITE" id="PS00889">
    <property type="entry name" value="CNMP_BINDING_2"/>
    <property type="match status" value="1"/>
</dbReference>
<feature type="region of interest" description="Disordered" evidence="1">
    <location>
        <begin position="150"/>
        <end position="169"/>
    </location>
</feature>
<organism evidence="4 5">
    <name type="scientific">Chytriomyces confervae</name>
    <dbReference type="NCBI Taxonomy" id="246404"/>
    <lineage>
        <taxon>Eukaryota</taxon>
        <taxon>Fungi</taxon>
        <taxon>Fungi incertae sedis</taxon>
        <taxon>Chytridiomycota</taxon>
        <taxon>Chytridiomycota incertae sedis</taxon>
        <taxon>Chytridiomycetes</taxon>
        <taxon>Chytridiales</taxon>
        <taxon>Chytriomycetaceae</taxon>
        <taxon>Chytriomyces</taxon>
    </lineage>
</organism>
<feature type="region of interest" description="Disordered" evidence="1">
    <location>
        <begin position="300"/>
        <end position="323"/>
    </location>
</feature>
<evidence type="ECO:0000313" key="5">
    <source>
        <dbReference type="Proteomes" id="UP000320333"/>
    </source>
</evidence>
<keyword evidence="2" id="KW-0472">Membrane</keyword>
<dbReference type="InterPro" id="IPR014710">
    <property type="entry name" value="RmlC-like_jellyroll"/>
</dbReference>
<dbReference type="InterPro" id="IPR000595">
    <property type="entry name" value="cNMP-bd_dom"/>
</dbReference>
<dbReference type="SUPFAM" id="SSF51206">
    <property type="entry name" value="cAMP-binding domain-like"/>
    <property type="match status" value="1"/>
</dbReference>
<keyword evidence="5" id="KW-1185">Reference proteome</keyword>
<keyword evidence="2" id="KW-0812">Transmembrane</keyword>
<evidence type="ECO:0000259" key="3">
    <source>
        <dbReference type="PROSITE" id="PS50042"/>
    </source>
</evidence>
<dbReference type="GO" id="GO:0035725">
    <property type="term" value="P:sodium ion transmembrane transport"/>
    <property type="evidence" value="ECO:0007669"/>
    <property type="project" value="TreeGrafter"/>
</dbReference>
<dbReference type="AlphaFoldDB" id="A0A507FEH7"/>
<dbReference type="Pfam" id="PF00027">
    <property type="entry name" value="cNMP_binding"/>
    <property type="match status" value="1"/>
</dbReference>
<dbReference type="Proteomes" id="UP000320333">
    <property type="component" value="Unassembled WGS sequence"/>
</dbReference>
<feature type="transmembrane region" description="Helical" evidence="2">
    <location>
        <begin position="458"/>
        <end position="479"/>
    </location>
</feature>
<dbReference type="InterPro" id="IPR018490">
    <property type="entry name" value="cNMP-bd_dom_sf"/>
</dbReference>
<dbReference type="PANTHER" id="PTHR45689">
    <property type="entry name" value="I[[H]] CHANNEL, ISOFORM E"/>
    <property type="match status" value="1"/>
</dbReference>
<sequence length="890" mass="99345">MPLSTAQNVDLLVADLESVAAFCQNALSQCQAVIEQLKPHHSTHQSRANRSAVTSSIHLPSTSHLTSAQVSNANFLIGQGSSNQPCHTSFASLGIRWDGEDYNSNQGTEASIFDLSAKVRNNIATNSLVGSTDSNIKSLAVSNFRKNSGAEHAVHAGGSSATKKEGQSHEYKWTDTSCAENLNKGEKLSITPEFTMEIIGVSDDSMGLPIKNQALLKSNDSLKKSNRGPLLAFESELDSSEGHSTGSSTKSAFRLPFKDRSKSVNSSMEVECTDSVRSEILLGFNATTLKIEEEDESFSKPDVCIPSPKSQLQTSSFSRSTNALKERAKRTSLTSAVLASVKENEDGTENSRSMLTKNIVAASQLRTSGRKQRRTLKSHEGFRWYYLWFLLPAYDHRGKYLQEEGFELKDLENLNFRKIGFHPKSLFNTAWDFCATIVFILFIWFVPYFISFGVDESHTFWVSLVMSAVFAVDAVISVLTPVPKIPPSTLCTAREYEMMRPSLSEWVRVNLALNLVIIPLAVIPFDIFFSKVEFAHGLLLLRLLWTFRLPAMSSRCAILKKAQGKLDALTASSISKVIPIACGILTFIHLNACSLYYFGRINGFAGWHVFFEHIGHATEFQFYSLCFYHSVGNMFPLSLIVQTETEHLVQSVFIVSAAILYATFLGAISSATLSVNPAGRMYAQKVDELNDYVKWKNLSAETEKRLLRYYETKYRGKYFVEESLLAEMNESLRAEILLQNTKSLIEKVPFLQRRENDGRDEIFMGRIATALHSQYYVEGDYVTKQGENGLDMFFILSGKLDVLVDGVKKVTLFDGAYIGEVALISKVLRTATVQAAKPSILYRLTYNDFHTVLAEFPDMRARIQALASEREQMILARELSNARANVEKTE</sequence>
<feature type="transmembrane region" description="Helical" evidence="2">
    <location>
        <begin position="652"/>
        <end position="675"/>
    </location>
</feature>
<name>A0A507FEH7_9FUNG</name>
<dbReference type="Gene3D" id="2.60.120.10">
    <property type="entry name" value="Jelly Rolls"/>
    <property type="match status" value="1"/>
</dbReference>
<evidence type="ECO:0000256" key="2">
    <source>
        <dbReference type="SAM" id="Phobius"/>
    </source>
</evidence>
<evidence type="ECO:0000256" key="1">
    <source>
        <dbReference type="SAM" id="MobiDB-lite"/>
    </source>
</evidence>
<reference evidence="4 5" key="1">
    <citation type="journal article" date="2019" name="Sci. Rep.">
        <title>Comparative genomics of chytrid fungi reveal insights into the obligate biotrophic and pathogenic lifestyle of Synchytrium endobioticum.</title>
        <authorList>
            <person name="van de Vossenberg B.T.L.H."/>
            <person name="Warris S."/>
            <person name="Nguyen H.D.T."/>
            <person name="van Gent-Pelzer M.P.E."/>
            <person name="Joly D.L."/>
            <person name="van de Geest H.C."/>
            <person name="Bonants P.J.M."/>
            <person name="Smith D.S."/>
            <person name="Levesque C.A."/>
            <person name="van der Lee T.A.J."/>
        </authorList>
    </citation>
    <scope>NUCLEOTIDE SEQUENCE [LARGE SCALE GENOMIC DNA]</scope>
    <source>
        <strain evidence="4 5">CBS 675.73</strain>
    </source>
</reference>
<dbReference type="InterPro" id="IPR051413">
    <property type="entry name" value="K/Na_HCN_channel"/>
</dbReference>
<protein>
    <recommendedName>
        <fullName evidence="3">Cyclic nucleotide-binding domain-containing protein</fullName>
    </recommendedName>
</protein>
<dbReference type="OrthoDB" id="2021138at2759"/>
<dbReference type="CDD" id="cd00038">
    <property type="entry name" value="CAP_ED"/>
    <property type="match status" value="1"/>
</dbReference>
<dbReference type="EMBL" id="QEAP01000141">
    <property type="protein sequence ID" value="TPX74155.1"/>
    <property type="molecule type" value="Genomic_DNA"/>
</dbReference>
<feature type="transmembrane region" description="Helical" evidence="2">
    <location>
        <begin position="506"/>
        <end position="528"/>
    </location>
</feature>
<dbReference type="PANTHER" id="PTHR45689:SF5">
    <property type="entry name" value="I[[H]] CHANNEL, ISOFORM E"/>
    <property type="match status" value="1"/>
</dbReference>
<accession>A0A507FEH7</accession>
<comment type="caution">
    <text evidence="4">The sequence shown here is derived from an EMBL/GenBank/DDBJ whole genome shotgun (WGS) entry which is preliminary data.</text>
</comment>
<feature type="transmembrane region" description="Helical" evidence="2">
    <location>
        <begin position="426"/>
        <end position="446"/>
    </location>
</feature>
<feature type="transmembrane region" description="Helical" evidence="2">
    <location>
        <begin position="577"/>
        <end position="598"/>
    </location>
</feature>
<dbReference type="GO" id="GO:0005249">
    <property type="term" value="F:voltage-gated potassium channel activity"/>
    <property type="evidence" value="ECO:0007669"/>
    <property type="project" value="TreeGrafter"/>
</dbReference>
<dbReference type="SMART" id="SM00100">
    <property type="entry name" value="cNMP"/>
    <property type="match status" value="1"/>
</dbReference>
<dbReference type="SUPFAM" id="SSF81324">
    <property type="entry name" value="Voltage-gated potassium channels"/>
    <property type="match status" value="1"/>
</dbReference>
<gene>
    <name evidence="4" type="ORF">CcCBS67573_g04578</name>
</gene>
<keyword evidence="2" id="KW-1133">Transmembrane helix</keyword>
<feature type="compositionally biased region" description="Polar residues" evidence="1">
    <location>
        <begin position="308"/>
        <end position="323"/>
    </location>
</feature>
<proteinExistence type="predicted"/>
<dbReference type="Gene3D" id="1.10.287.630">
    <property type="entry name" value="Helix hairpin bin"/>
    <property type="match status" value="1"/>
</dbReference>
<dbReference type="InterPro" id="IPR018488">
    <property type="entry name" value="cNMP-bd_CS"/>
</dbReference>
<dbReference type="PROSITE" id="PS50042">
    <property type="entry name" value="CNMP_BINDING_3"/>
    <property type="match status" value="1"/>
</dbReference>
<dbReference type="GO" id="GO:0098855">
    <property type="term" value="C:HCN channel complex"/>
    <property type="evidence" value="ECO:0007669"/>
    <property type="project" value="TreeGrafter"/>
</dbReference>
<evidence type="ECO:0000313" key="4">
    <source>
        <dbReference type="EMBL" id="TPX74155.1"/>
    </source>
</evidence>
<feature type="domain" description="Cyclic nucleotide-binding" evidence="3">
    <location>
        <begin position="766"/>
        <end position="870"/>
    </location>
</feature>